<evidence type="ECO:0000313" key="3">
    <source>
        <dbReference type="Proteomes" id="UP000310158"/>
    </source>
</evidence>
<dbReference type="AlphaFoldDB" id="A0A4S4LKE3"/>
<sequence>MSTVHETLKSLVWSLDMNGVRKQYWLASGQEVFNFSSNYISRSYSFALHKYPANLQSVTAYNADMDVDDEANDEDQEMEEEVGAGSDNNVESFITNSHEPTGADLMDIIEPVMAPKEALLTIKEALPMMMSTPAP</sequence>
<reference evidence="2 3" key="1">
    <citation type="submission" date="2019-02" db="EMBL/GenBank/DDBJ databases">
        <title>Genome sequencing of the rare red list fungi Bondarzewia mesenterica.</title>
        <authorList>
            <person name="Buettner E."/>
            <person name="Kellner H."/>
        </authorList>
    </citation>
    <scope>NUCLEOTIDE SEQUENCE [LARGE SCALE GENOMIC DNA]</scope>
    <source>
        <strain evidence="2 3">DSM 108281</strain>
    </source>
</reference>
<evidence type="ECO:0000313" key="2">
    <source>
        <dbReference type="EMBL" id="THH12562.1"/>
    </source>
</evidence>
<organism evidence="2 3">
    <name type="scientific">Bondarzewia mesenterica</name>
    <dbReference type="NCBI Taxonomy" id="1095465"/>
    <lineage>
        <taxon>Eukaryota</taxon>
        <taxon>Fungi</taxon>
        <taxon>Dikarya</taxon>
        <taxon>Basidiomycota</taxon>
        <taxon>Agaricomycotina</taxon>
        <taxon>Agaricomycetes</taxon>
        <taxon>Russulales</taxon>
        <taxon>Bondarzewiaceae</taxon>
        <taxon>Bondarzewia</taxon>
    </lineage>
</organism>
<protein>
    <submittedName>
        <fullName evidence="2">Uncharacterized protein</fullName>
    </submittedName>
</protein>
<proteinExistence type="predicted"/>
<gene>
    <name evidence="2" type="ORF">EW146_g7581</name>
</gene>
<feature type="compositionally biased region" description="Polar residues" evidence="1">
    <location>
        <begin position="86"/>
        <end position="99"/>
    </location>
</feature>
<dbReference type="Proteomes" id="UP000310158">
    <property type="component" value="Unassembled WGS sequence"/>
</dbReference>
<evidence type="ECO:0000256" key="1">
    <source>
        <dbReference type="SAM" id="MobiDB-lite"/>
    </source>
</evidence>
<name>A0A4S4LKE3_9AGAM</name>
<feature type="compositionally biased region" description="Acidic residues" evidence="1">
    <location>
        <begin position="68"/>
        <end position="82"/>
    </location>
</feature>
<dbReference type="EMBL" id="SGPL01000448">
    <property type="protein sequence ID" value="THH12562.1"/>
    <property type="molecule type" value="Genomic_DNA"/>
</dbReference>
<comment type="caution">
    <text evidence="2">The sequence shown here is derived from an EMBL/GenBank/DDBJ whole genome shotgun (WGS) entry which is preliminary data.</text>
</comment>
<keyword evidence="3" id="KW-1185">Reference proteome</keyword>
<accession>A0A4S4LKE3</accession>
<feature type="region of interest" description="Disordered" evidence="1">
    <location>
        <begin position="68"/>
        <end position="101"/>
    </location>
</feature>